<gene>
    <name evidence="2" type="ORF">B5M47_02825</name>
</gene>
<keyword evidence="1" id="KW-0812">Transmembrane</keyword>
<organism evidence="2 3">
    <name type="scientific">candidate division CPR3 bacterium 4484_211</name>
    <dbReference type="NCBI Taxonomy" id="1968527"/>
    <lineage>
        <taxon>Bacteria</taxon>
        <taxon>Bacteria division CPR3</taxon>
    </lineage>
</organism>
<feature type="transmembrane region" description="Helical" evidence="1">
    <location>
        <begin position="87"/>
        <end position="112"/>
    </location>
</feature>
<name>A0A1W9NXW9_UNCC3</name>
<accession>A0A1W9NXW9</accession>
<keyword evidence="1" id="KW-1133">Transmembrane helix</keyword>
<dbReference type="Proteomes" id="UP000192520">
    <property type="component" value="Unassembled WGS sequence"/>
</dbReference>
<evidence type="ECO:0000256" key="1">
    <source>
        <dbReference type="SAM" id="Phobius"/>
    </source>
</evidence>
<dbReference type="AlphaFoldDB" id="A0A1W9NXW9"/>
<proteinExistence type="predicted"/>
<feature type="transmembrane region" description="Helical" evidence="1">
    <location>
        <begin position="12"/>
        <end position="30"/>
    </location>
</feature>
<reference evidence="3" key="1">
    <citation type="submission" date="2017-03" db="EMBL/GenBank/DDBJ databases">
        <title>Novel pathways for hydrocarbon cycling and metabolic interdependencies in hydrothermal sediment communities.</title>
        <authorList>
            <person name="Dombrowski N."/>
            <person name="Seitz K."/>
            <person name="Teske A."/>
            <person name="Baker B."/>
        </authorList>
    </citation>
    <scope>NUCLEOTIDE SEQUENCE [LARGE SCALE GENOMIC DNA]</scope>
</reference>
<evidence type="ECO:0000313" key="3">
    <source>
        <dbReference type="Proteomes" id="UP000192520"/>
    </source>
</evidence>
<dbReference type="EMBL" id="MZGJ01000016">
    <property type="protein sequence ID" value="OQX50850.1"/>
    <property type="molecule type" value="Genomic_DNA"/>
</dbReference>
<keyword evidence="1" id="KW-0472">Membrane</keyword>
<comment type="caution">
    <text evidence="2">The sequence shown here is derived from an EMBL/GenBank/DDBJ whole genome shotgun (WGS) entry which is preliminary data.</text>
</comment>
<evidence type="ECO:0000313" key="2">
    <source>
        <dbReference type="EMBL" id="OQX50850.1"/>
    </source>
</evidence>
<protein>
    <submittedName>
        <fullName evidence="2">Uncharacterized protein</fullName>
    </submittedName>
</protein>
<sequence length="119" mass="14160">MNKEAIKQFLRPNWKKFLILPITYFGHYFLGPSIGMRGWSNIYAGISSNFFPFNYILGEFYSCGNVPFVETCFNWKGFGYCCPETNIFHLLILLILFSIFWYLLSCLIIFTYDKFRPKR</sequence>